<name>A0ABR7D2K4_9BACT</name>
<keyword evidence="3" id="KW-1185">Reference proteome</keyword>
<dbReference type="SUPFAM" id="SSF51261">
    <property type="entry name" value="Duplicated hybrid motif"/>
    <property type="match status" value="2"/>
</dbReference>
<dbReference type="InterPro" id="IPR050570">
    <property type="entry name" value="Cell_wall_metabolism_enzyme"/>
</dbReference>
<dbReference type="Pfam" id="PF01551">
    <property type="entry name" value="Peptidase_M23"/>
    <property type="match status" value="1"/>
</dbReference>
<dbReference type="EMBL" id="JACOOH010000006">
    <property type="protein sequence ID" value="MBC5622193.1"/>
    <property type="molecule type" value="Genomic_DNA"/>
</dbReference>
<dbReference type="PANTHER" id="PTHR21666:SF285">
    <property type="entry name" value="M23 FAMILY METALLOPEPTIDASE"/>
    <property type="match status" value="1"/>
</dbReference>
<dbReference type="Proteomes" id="UP000646484">
    <property type="component" value="Unassembled WGS sequence"/>
</dbReference>
<protein>
    <submittedName>
        <fullName evidence="2">M23 family metallopeptidase</fullName>
    </submittedName>
</protein>
<feature type="domain" description="M23ase beta-sheet core" evidence="1">
    <location>
        <begin position="53"/>
        <end position="114"/>
    </location>
</feature>
<reference evidence="2 3" key="1">
    <citation type="submission" date="2020-08" db="EMBL/GenBank/DDBJ databases">
        <title>Genome public.</title>
        <authorList>
            <person name="Liu C."/>
            <person name="Sun Q."/>
        </authorList>
    </citation>
    <scope>NUCLEOTIDE SEQUENCE [LARGE SCALE GENOMIC DNA]</scope>
    <source>
        <strain evidence="2 3">NSJ-56</strain>
    </source>
</reference>
<dbReference type="InterPro" id="IPR011055">
    <property type="entry name" value="Dup_hybrid_motif"/>
</dbReference>
<dbReference type="Gene3D" id="2.70.70.10">
    <property type="entry name" value="Glucose Permease (Domain IIA)"/>
    <property type="match status" value="1"/>
</dbReference>
<sequence length="557" mass="61844">MKRKRLWRRILLSGITLLVLSSNICAQSERLLYPLHGTPLLSGNFGELRATHLHSGLDFKTGGREGLPVICVKDGMVARVKVSPTGYGNALYIEHEGGITTVYGHLSRFVPRVAKVVREIQYNKESFAIDENLVGRQLFFRAGDTIAYSGNSGSSMGPHLHFEVRETESEHALNPLNYLSVADETGPNVRGVYVYTFSREGVNAGARRVEVKNTGSRVYRGGKISVPAGNVGVGVQADDFMKDSWNKLGVYDMEVSANGEKIFELKMDRLSFDQSPLVNTIKDFHQYREGRYVYLAFGDCQSRLLGASNRQGGFIGVQKDSVVDVAIELLDINGNRSKVLFQLVGRQEAAGLDIPEGAEVLTCDREYNLRSGNYSLCLEAGALAYPVICKPRVCSREKDSTGVVEVFSLTERVYPLLKSARLSVEGDFPDKSVFCLLEEKGRLSPLNTVWRTGGLEASTRVLGEYTIRQDTIAPVILYTGVKGRRVQFRVFDDLSGIASYRVEVNGKWCLFTYDAKNRLLEGSLNEPVFVKGKNRLVLNVKDGVKNEAIFETDVYVK</sequence>
<dbReference type="PANTHER" id="PTHR21666">
    <property type="entry name" value="PEPTIDASE-RELATED"/>
    <property type="match status" value="1"/>
</dbReference>
<proteinExistence type="predicted"/>
<evidence type="ECO:0000313" key="2">
    <source>
        <dbReference type="EMBL" id="MBC5622193.1"/>
    </source>
</evidence>
<evidence type="ECO:0000313" key="3">
    <source>
        <dbReference type="Proteomes" id="UP000646484"/>
    </source>
</evidence>
<dbReference type="InterPro" id="IPR016047">
    <property type="entry name" value="M23ase_b-sheet_dom"/>
</dbReference>
<dbReference type="CDD" id="cd12797">
    <property type="entry name" value="M23_peptidase"/>
    <property type="match status" value="1"/>
</dbReference>
<accession>A0ABR7D2K4</accession>
<gene>
    <name evidence="2" type="ORF">H8S64_13900</name>
</gene>
<evidence type="ECO:0000259" key="1">
    <source>
        <dbReference type="Pfam" id="PF01551"/>
    </source>
</evidence>
<dbReference type="RefSeq" id="WP_186976749.1">
    <property type="nucleotide sequence ID" value="NZ_JACOOH010000006.1"/>
</dbReference>
<organism evidence="2 3">
    <name type="scientific">Butyricimonas hominis</name>
    <dbReference type="NCBI Taxonomy" id="2763032"/>
    <lineage>
        <taxon>Bacteria</taxon>
        <taxon>Pseudomonadati</taxon>
        <taxon>Bacteroidota</taxon>
        <taxon>Bacteroidia</taxon>
        <taxon>Bacteroidales</taxon>
        <taxon>Odoribacteraceae</taxon>
        <taxon>Butyricimonas</taxon>
    </lineage>
</organism>
<comment type="caution">
    <text evidence="2">The sequence shown here is derived from an EMBL/GenBank/DDBJ whole genome shotgun (WGS) entry which is preliminary data.</text>
</comment>